<dbReference type="EMBL" id="UZAI01016777">
    <property type="protein sequence ID" value="VDP15726.1"/>
    <property type="molecule type" value="Genomic_DNA"/>
</dbReference>
<keyword evidence="2" id="KW-1185">Reference proteome</keyword>
<sequence>MLLSTHSVNILFSNVWHTYGLKPGCHGCFWFLGSPWFRPTSAACSGPIPYERNLQILDTNHSGVVCQLEQQIQHTSAGTVLRKRPSLAAQGSMIASCSANPLVLQSHVCRSAPRIKPLLIECVDPL</sequence>
<name>A0A183MEC5_9TREM</name>
<evidence type="ECO:0000313" key="1">
    <source>
        <dbReference type="EMBL" id="VDP15726.1"/>
    </source>
</evidence>
<proteinExistence type="predicted"/>
<accession>A0A183MEC5</accession>
<dbReference type="AlphaFoldDB" id="A0A183MEC5"/>
<organism evidence="1 2">
    <name type="scientific">Schistosoma margrebowiei</name>
    <dbReference type="NCBI Taxonomy" id="48269"/>
    <lineage>
        <taxon>Eukaryota</taxon>
        <taxon>Metazoa</taxon>
        <taxon>Spiralia</taxon>
        <taxon>Lophotrochozoa</taxon>
        <taxon>Platyhelminthes</taxon>
        <taxon>Trematoda</taxon>
        <taxon>Digenea</taxon>
        <taxon>Strigeidida</taxon>
        <taxon>Schistosomatoidea</taxon>
        <taxon>Schistosomatidae</taxon>
        <taxon>Schistosoma</taxon>
    </lineage>
</organism>
<gene>
    <name evidence="1" type="ORF">SMRZ_LOCUS14400</name>
</gene>
<protein>
    <submittedName>
        <fullName evidence="1">Uncharacterized protein</fullName>
    </submittedName>
</protein>
<reference evidence="1 2" key="1">
    <citation type="submission" date="2018-11" db="EMBL/GenBank/DDBJ databases">
        <authorList>
            <consortium name="Pathogen Informatics"/>
        </authorList>
    </citation>
    <scope>NUCLEOTIDE SEQUENCE [LARGE SCALE GENOMIC DNA]</scope>
    <source>
        <strain evidence="1 2">Zambia</strain>
    </source>
</reference>
<dbReference type="Proteomes" id="UP000277204">
    <property type="component" value="Unassembled WGS sequence"/>
</dbReference>
<evidence type="ECO:0000313" key="2">
    <source>
        <dbReference type="Proteomes" id="UP000277204"/>
    </source>
</evidence>